<protein>
    <submittedName>
        <fullName evidence="2">Uncharacterized protein</fullName>
    </submittedName>
</protein>
<dbReference type="AlphaFoldDB" id="A0A6J4SC62"/>
<feature type="region of interest" description="Disordered" evidence="1">
    <location>
        <begin position="26"/>
        <end position="55"/>
    </location>
</feature>
<sequence length="55" mass="5848">GRDLGTSRRFGDLDLRLGARDQGLRRLSGAAGARRRRGGVPGDQAVPEPAPRPVL</sequence>
<dbReference type="EMBL" id="CADCVU010000086">
    <property type="protein sequence ID" value="CAA9495065.1"/>
    <property type="molecule type" value="Genomic_DNA"/>
</dbReference>
<proteinExistence type="predicted"/>
<accession>A0A6J4SC62</accession>
<reference evidence="2" key="1">
    <citation type="submission" date="2020-02" db="EMBL/GenBank/DDBJ databases">
        <authorList>
            <person name="Meier V. D."/>
        </authorList>
    </citation>
    <scope>NUCLEOTIDE SEQUENCE</scope>
    <source>
        <strain evidence="2">AVDCRST_MAG45</strain>
    </source>
</reference>
<organism evidence="2">
    <name type="scientific">uncultured Solirubrobacterales bacterium</name>
    <dbReference type="NCBI Taxonomy" id="768556"/>
    <lineage>
        <taxon>Bacteria</taxon>
        <taxon>Bacillati</taxon>
        <taxon>Actinomycetota</taxon>
        <taxon>Thermoleophilia</taxon>
        <taxon>Solirubrobacterales</taxon>
        <taxon>environmental samples</taxon>
    </lineage>
</organism>
<feature type="non-terminal residue" evidence="2">
    <location>
        <position position="55"/>
    </location>
</feature>
<evidence type="ECO:0000256" key="1">
    <source>
        <dbReference type="SAM" id="MobiDB-lite"/>
    </source>
</evidence>
<gene>
    <name evidence="2" type="ORF">AVDCRST_MAG45-955</name>
</gene>
<feature type="non-terminal residue" evidence="2">
    <location>
        <position position="1"/>
    </location>
</feature>
<name>A0A6J4SC62_9ACTN</name>
<evidence type="ECO:0000313" key="2">
    <source>
        <dbReference type="EMBL" id="CAA9495065.1"/>
    </source>
</evidence>